<sequence length="104" mass="11527">MKNCIALTHLHPASPLYIANVFEGGTAKEKPNHLTSAEVFDASKNVFGATAIFDRLFDTIESRDTDDPDLLVIHSESVADLITDLKELTDLEIGFDDKSLYILF</sequence>
<evidence type="ECO:0000313" key="1">
    <source>
        <dbReference type="EMBL" id="UPW42007.1"/>
    </source>
</evidence>
<dbReference type="EMBL" id="OM869708">
    <property type="protein sequence ID" value="UPW42007.1"/>
    <property type="molecule type" value="Genomic_DNA"/>
</dbReference>
<reference evidence="1" key="1">
    <citation type="submission" date="2022-02" db="EMBL/GenBank/DDBJ databases">
        <title>Towards deciphering the DNA virus diversity associated with rodent species in the families Cricetidae and Heteromyidae.</title>
        <authorList>
            <person name="Lund M."/>
            <person name="Larsen B.B."/>
            <person name="Gryseels S."/>
            <person name="Kraberger S."/>
            <person name="Rowsey D.M."/>
            <person name="Steger L."/>
            <person name="Yule K.M."/>
            <person name="Upham N.S."/>
            <person name="Worobey M."/>
            <person name="Van Doorslaer K."/>
            <person name="Varsani A."/>
        </authorList>
    </citation>
    <scope>NUCLEOTIDE SEQUENCE</scope>
    <source>
        <strain evidence="1">NeonRodF1_38</strain>
    </source>
</reference>
<accession>A0A976N2I2</accession>
<proteinExistence type="predicted"/>
<name>A0A976N2I2_9VIRU</name>
<protein>
    <submittedName>
        <fullName evidence="1">Uncharacterized protein</fullName>
    </submittedName>
</protein>
<organism evidence="1">
    <name type="scientific">Dipodfec virus RodF1_38</name>
    <dbReference type="NCBI Taxonomy" id="2929296"/>
    <lineage>
        <taxon>Viruses</taxon>
        <taxon>Monodnaviria</taxon>
        <taxon>Sangervirae</taxon>
        <taxon>Phixviricota</taxon>
        <taxon>Malgrandaviricetes</taxon>
        <taxon>Petitvirales</taxon>
        <taxon>Microviridae</taxon>
    </lineage>
</organism>